<evidence type="ECO:0000313" key="2">
    <source>
        <dbReference type="Proteomes" id="UP000886595"/>
    </source>
</evidence>
<proteinExistence type="predicted"/>
<reference evidence="1 2" key="1">
    <citation type="submission" date="2020-02" db="EMBL/GenBank/DDBJ databases">
        <authorList>
            <person name="Ma Q."/>
            <person name="Huang Y."/>
            <person name="Song X."/>
            <person name="Pei D."/>
        </authorList>
    </citation>
    <scope>NUCLEOTIDE SEQUENCE [LARGE SCALE GENOMIC DNA]</scope>
    <source>
        <strain evidence="1">Sxm20200214</strain>
        <tissue evidence="1">Leaf</tissue>
    </source>
</reference>
<protein>
    <submittedName>
        <fullName evidence="1">Uncharacterized protein</fullName>
    </submittedName>
</protein>
<comment type="caution">
    <text evidence="1">The sequence shown here is derived from an EMBL/GenBank/DDBJ whole genome shotgun (WGS) entry which is preliminary data.</text>
</comment>
<sequence>MGRWMLQWRYIRQGRWFKHRKSKLTSWVLREVSSLESFTAIAKSTIPPIAKSSLALFWLSKVLRFSQWCAFHFLEESLGSARPNIKTTPSKYYNEKIKENIKERKYYNIC</sequence>
<keyword evidence="2" id="KW-1185">Reference proteome</keyword>
<evidence type="ECO:0000313" key="1">
    <source>
        <dbReference type="EMBL" id="KAG2266582.1"/>
    </source>
</evidence>
<dbReference type="EMBL" id="JAAMPC010000014">
    <property type="protein sequence ID" value="KAG2266582.1"/>
    <property type="molecule type" value="Genomic_DNA"/>
</dbReference>
<gene>
    <name evidence="1" type="ORF">Bca52824_073661</name>
</gene>
<accession>A0A8X7U5F1</accession>
<organism evidence="1 2">
    <name type="scientific">Brassica carinata</name>
    <name type="common">Ethiopian mustard</name>
    <name type="synonym">Abyssinian cabbage</name>
    <dbReference type="NCBI Taxonomy" id="52824"/>
    <lineage>
        <taxon>Eukaryota</taxon>
        <taxon>Viridiplantae</taxon>
        <taxon>Streptophyta</taxon>
        <taxon>Embryophyta</taxon>
        <taxon>Tracheophyta</taxon>
        <taxon>Spermatophyta</taxon>
        <taxon>Magnoliopsida</taxon>
        <taxon>eudicotyledons</taxon>
        <taxon>Gunneridae</taxon>
        <taxon>Pentapetalae</taxon>
        <taxon>rosids</taxon>
        <taxon>malvids</taxon>
        <taxon>Brassicales</taxon>
        <taxon>Brassicaceae</taxon>
        <taxon>Brassiceae</taxon>
        <taxon>Brassica</taxon>
    </lineage>
</organism>
<name>A0A8X7U5F1_BRACI</name>
<dbReference type="Proteomes" id="UP000886595">
    <property type="component" value="Unassembled WGS sequence"/>
</dbReference>
<dbReference type="AlphaFoldDB" id="A0A8X7U5F1"/>